<organism evidence="7 8">
    <name type="scientific">Babesia divergens</name>
    <dbReference type="NCBI Taxonomy" id="32595"/>
    <lineage>
        <taxon>Eukaryota</taxon>
        <taxon>Sar</taxon>
        <taxon>Alveolata</taxon>
        <taxon>Apicomplexa</taxon>
        <taxon>Aconoidasida</taxon>
        <taxon>Piroplasmida</taxon>
        <taxon>Babesiidae</taxon>
        <taxon>Babesia</taxon>
    </lineage>
</organism>
<feature type="domain" description="TRNA-binding" evidence="6">
    <location>
        <begin position="228"/>
        <end position="331"/>
    </location>
</feature>
<dbReference type="Pfam" id="PF01588">
    <property type="entry name" value="tRNA_bind"/>
    <property type="match status" value="1"/>
</dbReference>
<keyword evidence="8" id="KW-1185">Reference proteome</keyword>
<dbReference type="CDD" id="cd10289">
    <property type="entry name" value="GST_C_AaRS_like"/>
    <property type="match status" value="1"/>
</dbReference>
<dbReference type="InterPro" id="IPR012340">
    <property type="entry name" value="NA-bd_OB-fold"/>
</dbReference>
<dbReference type="CDD" id="cd02799">
    <property type="entry name" value="tRNA_bind_EMAP-II_like"/>
    <property type="match status" value="1"/>
</dbReference>
<evidence type="ECO:0000256" key="3">
    <source>
        <dbReference type="PROSITE-ProRule" id="PRU00209"/>
    </source>
</evidence>
<evidence type="ECO:0000313" key="8">
    <source>
        <dbReference type="Proteomes" id="UP001195914"/>
    </source>
</evidence>
<evidence type="ECO:0000256" key="4">
    <source>
        <dbReference type="SAM" id="MobiDB-lite"/>
    </source>
</evidence>
<keyword evidence="2 3" id="KW-0694">RNA-binding</keyword>
<dbReference type="PANTHER" id="PTHR11586:SF33">
    <property type="entry name" value="AMINOACYL TRNA SYNTHASE COMPLEX-INTERACTING MULTIFUNCTIONAL PROTEIN 1"/>
    <property type="match status" value="1"/>
</dbReference>
<dbReference type="PROSITE" id="PS50405">
    <property type="entry name" value="GST_CTER"/>
    <property type="match status" value="1"/>
</dbReference>
<evidence type="ECO:0000313" key="7">
    <source>
        <dbReference type="EMBL" id="KAK1937315.1"/>
    </source>
</evidence>
<dbReference type="Pfam" id="PF00043">
    <property type="entry name" value="GST_C"/>
    <property type="match status" value="1"/>
</dbReference>
<dbReference type="InterPro" id="IPR051270">
    <property type="entry name" value="Tyrosine-tRNA_ligase_regulator"/>
</dbReference>
<sequence>MYKLVVYKDSIQGRLARVLWSYGRFSNVTLALSDTNTATVLMDGDTCLMEQWPSIIGHAIKGSPTEDVLVPADAVSTMNSWIDFALQRDFSIMQKSCVQMLDNYLLNHTFLVGNNITVADLVVYVSTHSWMVGRCSYACSALQLKSESADRLEFVNLVRWFDHIQHLPGIVNSFKDLPLVPIEKDMELVTTVMEKVTVIPPGAKGKPSKVAAKSALKENKNPKQPAEDRPIADIRVGQIKSVERHPEADRLYCLKIDLGESELRDICSGLVDYLSPEQLLSQYVCVLSNMKPKSLRGKMSNGMVLCVSNEDHTKIELLKPAMGSVIGERVVMEGCAGEPDTVLSTKTGKDPFVAVQPEFKCRDKRAYYKEHPFMTSKGPCTCETLLTGTIS</sequence>
<dbReference type="Gene3D" id="2.40.50.140">
    <property type="entry name" value="Nucleic acid-binding proteins"/>
    <property type="match status" value="1"/>
</dbReference>
<reference evidence="7" key="1">
    <citation type="journal article" date="2014" name="Nucleic Acids Res.">
        <title>The evolutionary dynamics of variant antigen genes in Babesia reveal a history of genomic innovation underlying host-parasite interaction.</title>
        <authorList>
            <person name="Jackson A.P."/>
            <person name="Otto T.D."/>
            <person name="Darby A."/>
            <person name="Ramaprasad A."/>
            <person name="Xia D."/>
            <person name="Echaide I.E."/>
            <person name="Farber M."/>
            <person name="Gahlot S."/>
            <person name="Gamble J."/>
            <person name="Gupta D."/>
            <person name="Gupta Y."/>
            <person name="Jackson L."/>
            <person name="Malandrin L."/>
            <person name="Malas T.B."/>
            <person name="Moussa E."/>
            <person name="Nair M."/>
            <person name="Reid A.J."/>
            <person name="Sanders M."/>
            <person name="Sharma J."/>
            <person name="Tracey A."/>
            <person name="Quail M.A."/>
            <person name="Weir W."/>
            <person name="Wastling J.M."/>
            <person name="Hall N."/>
            <person name="Willadsen P."/>
            <person name="Lingelbach K."/>
            <person name="Shiels B."/>
            <person name="Tait A."/>
            <person name="Berriman M."/>
            <person name="Allred D.R."/>
            <person name="Pain A."/>
        </authorList>
    </citation>
    <scope>NUCLEOTIDE SEQUENCE</scope>
    <source>
        <strain evidence="7">1802A</strain>
    </source>
</reference>
<evidence type="ECO:0000256" key="1">
    <source>
        <dbReference type="ARBA" id="ARBA00022555"/>
    </source>
</evidence>
<accession>A0AAD9GF52</accession>
<dbReference type="SUPFAM" id="SSF47616">
    <property type="entry name" value="GST C-terminal domain-like"/>
    <property type="match status" value="1"/>
</dbReference>
<dbReference type="EMBL" id="JAHBMH010000033">
    <property type="protein sequence ID" value="KAK1937315.1"/>
    <property type="molecule type" value="Genomic_DNA"/>
</dbReference>
<evidence type="ECO:0000259" key="5">
    <source>
        <dbReference type="PROSITE" id="PS50405"/>
    </source>
</evidence>
<feature type="compositionally biased region" description="Basic and acidic residues" evidence="4">
    <location>
        <begin position="215"/>
        <end position="227"/>
    </location>
</feature>
<feature type="region of interest" description="Disordered" evidence="4">
    <location>
        <begin position="204"/>
        <end position="227"/>
    </location>
</feature>
<keyword evidence="1 3" id="KW-0820">tRNA-binding</keyword>
<dbReference type="SUPFAM" id="SSF50249">
    <property type="entry name" value="Nucleic acid-binding proteins"/>
    <property type="match status" value="1"/>
</dbReference>
<proteinExistence type="predicted"/>
<dbReference type="PANTHER" id="PTHR11586">
    <property type="entry name" value="TRNA-AMINOACYLATION COFACTOR ARC1 FAMILY MEMBER"/>
    <property type="match status" value="1"/>
</dbReference>
<dbReference type="InterPro" id="IPR010987">
    <property type="entry name" value="Glutathione-S-Trfase_C-like"/>
</dbReference>
<dbReference type="InterPro" id="IPR036282">
    <property type="entry name" value="Glutathione-S-Trfase_C_sf"/>
</dbReference>
<dbReference type="GO" id="GO:0000049">
    <property type="term" value="F:tRNA binding"/>
    <property type="evidence" value="ECO:0007669"/>
    <property type="project" value="UniProtKB-UniRule"/>
</dbReference>
<protein>
    <submittedName>
        <fullName evidence="7">tRNA binding domain containing protein</fullName>
    </submittedName>
</protein>
<comment type="caution">
    <text evidence="7">The sequence shown here is derived from an EMBL/GenBank/DDBJ whole genome shotgun (WGS) entry which is preliminary data.</text>
</comment>
<dbReference type="Gene3D" id="1.20.1050.10">
    <property type="match status" value="1"/>
</dbReference>
<feature type="domain" description="GST C-terminal" evidence="5">
    <location>
        <begin position="42"/>
        <end position="188"/>
    </location>
</feature>
<dbReference type="AlphaFoldDB" id="A0AAD9GF52"/>
<dbReference type="InterPro" id="IPR002547">
    <property type="entry name" value="tRNA-bd_dom"/>
</dbReference>
<name>A0AAD9GF52_BABDI</name>
<evidence type="ECO:0000256" key="2">
    <source>
        <dbReference type="ARBA" id="ARBA00022884"/>
    </source>
</evidence>
<dbReference type="PROSITE" id="PS50886">
    <property type="entry name" value="TRBD"/>
    <property type="match status" value="1"/>
</dbReference>
<dbReference type="Proteomes" id="UP001195914">
    <property type="component" value="Unassembled WGS sequence"/>
</dbReference>
<reference evidence="7" key="2">
    <citation type="submission" date="2021-05" db="EMBL/GenBank/DDBJ databases">
        <authorList>
            <person name="Pain A."/>
        </authorList>
    </citation>
    <scope>NUCLEOTIDE SEQUENCE</scope>
    <source>
        <strain evidence="7">1802A</strain>
    </source>
</reference>
<gene>
    <name evidence="7" type="ORF">X943_000947</name>
</gene>
<dbReference type="InterPro" id="IPR004046">
    <property type="entry name" value="GST_C"/>
</dbReference>
<evidence type="ECO:0000259" key="6">
    <source>
        <dbReference type="PROSITE" id="PS50886"/>
    </source>
</evidence>